<accession>A0AAN7Q5X0</accession>
<evidence type="ECO:0000313" key="1">
    <source>
        <dbReference type="EMBL" id="KAK4831831.1"/>
    </source>
</evidence>
<organism evidence="1 2">
    <name type="scientific">Mycteria americana</name>
    <name type="common">Wood stork</name>
    <dbReference type="NCBI Taxonomy" id="33587"/>
    <lineage>
        <taxon>Eukaryota</taxon>
        <taxon>Metazoa</taxon>
        <taxon>Chordata</taxon>
        <taxon>Craniata</taxon>
        <taxon>Vertebrata</taxon>
        <taxon>Euteleostomi</taxon>
        <taxon>Archelosauria</taxon>
        <taxon>Archosauria</taxon>
        <taxon>Dinosauria</taxon>
        <taxon>Saurischia</taxon>
        <taxon>Theropoda</taxon>
        <taxon>Coelurosauria</taxon>
        <taxon>Aves</taxon>
        <taxon>Neognathae</taxon>
        <taxon>Neoaves</taxon>
        <taxon>Aequornithes</taxon>
        <taxon>Ciconiiformes</taxon>
        <taxon>Ciconiidae</taxon>
        <taxon>Mycteria</taxon>
    </lineage>
</organism>
<name>A0AAN7Q5X0_MYCAM</name>
<feature type="non-terminal residue" evidence="1">
    <location>
        <position position="135"/>
    </location>
</feature>
<comment type="caution">
    <text evidence="1">The sequence shown here is derived from an EMBL/GenBank/DDBJ whole genome shotgun (WGS) entry which is preliminary data.</text>
</comment>
<dbReference type="EMBL" id="JAUNZN010000001">
    <property type="protein sequence ID" value="KAK4831831.1"/>
    <property type="molecule type" value="Genomic_DNA"/>
</dbReference>
<sequence>MLKRPRRIRNYQKMRSNMPCSLMDPVVLWESIGGGRLLYRVLYDKLQKLLKKVVMTAEQGNKYGLSAKKKILQLPSDHECMVHKKLGGGTARTADPNWPKGYSIPYDVMLSIETGGSWPGGSDRCSGMGWALVGR</sequence>
<dbReference type="Proteomes" id="UP001333110">
    <property type="component" value="Unassembled WGS sequence"/>
</dbReference>
<reference evidence="1 2" key="1">
    <citation type="journal article" date="2023" name="J. Hered.">
        <title>Chromosome-level genome of the wood stork (Mycteria americana) provides insight into avian chromosome evolution.</title>
        <authorList>
            <person name="Flamio R. Jr."/>
            <person name="Ramstad K.M."/>
        </authorList>
    </citation>
    <scope>NUCLEOTIDE SEQUENCE [LARGE SCALE GENOMIC DNA]</scope>
    <source>
        <strain evidence="1">JAX WOST 10</strain>
    </source>
</reference>
<dbReference type="AlphaFoldDB" id="A0AAN7Q5X0"/>
<proteinExistence type="predicted"/>
<gene>
    <name evidence="1" type="ORF">QYF61_019589</name>
</gene>
<keyword evidence="2" id="KW-1185">Reference proteome</keyword>
<evidence type="ECO:0000313" key="2">
    <source>
        <dbReference type="Proteomes" id="UP001333110"/>
    </source>
</evidence>
<protein>
    <submittedName>
        <fullName evidence="1">Uncharacterized protein</fullName>
    </submittedName>
</protein>